<dbReference type="Pfam" id="PF13237">
    <property type="entry name" value="Fer4_10"/>
    <property type="match status" value="1"/>
</dbReference>
<dbReference type="GO" id="GO:0051539">
    <property type="term" value="F:4 iron, 4 sulfur cluster binding"/>
    <property type="evidence" value="ECO:0007669"/>
    <property type="project" value="UniProtKB-KW"/>
</dbReference>
<dbReference type="PROSITE" id="PS51379">
    <property type="entry name" value="4FE4S_FER_2"/>
    <property type="match status" value="2"/>
</dbReference>
<keyword evidence="5" id="KW-0408">Iron</keyword>
<protein>
    <submittedName>
        <fullName evidence="9">4Fe-4S binding protein</fullName>
    </submittedName>
</protein>
<keyword evidence="3" id="KW-0479">Metal-binding</keyword>
<dbReference type="RefSeq" id="WP_152307405.1">
    <property type="nucleotide sequence ID" value="NZ_CP043617.1"/>
</dbReference>
<dbReference type="GO" id="GO:0005886">
    <property type="term" value="C:plasma membrane"/>
    <property type="evidence" value="ECO:0007669"/>
    <property type="project" value="TreeGrafter"/>
</dbReference>
<evidence type="ECO:0000259" key="8">
    <source>
        <dbReference type="PROSITE" id="PS51379"/>
    </source>
</evidence>
<dbReference type="GO" id="GO:0046872">
    <property type="term" value="F:metal ion binding"/>
    <property type="evidence" value="ECO:0007669"/>
    <property type="project" value="UniProtKB-KW"/>
</dbReference>
<keyword evidence="4" id="KW-0249">Electron transport</keyword>
<dbReference type="EMBL" id="CP043617">
    <property type="protein sequence ID" value="QFR49461.1"/>
    <property type="molecule type" value="Genomic_DNA"/>
</dbReference>
<evidence type="ECO:0000256" key="4">
    <source>
        <dbReference type="ARBA" id="ARBA00022982"/>
    </source>
</evidence>
<reference evidence="9 10" key="1">
    <citation type="submission" date="2019-09" db="EMBL/GenBank/DDBJ databases">
        <title>Sulfurimonas gotlandica sp. nov., a chemoautotrophic and psychrotolerant epsilonproteobacterium isolated from a pelagic redoxcline, and an emended description of the genus Sulfurimonas.</title>
        <authorList>
            <person name="Wang S."/>
            <person name="Jiang L."/>
            <person name="Shao S."/>
        </authorList>
    </citation>
    <scope>NUCLEOTIDE SEQUENCE [LARGE SCALE GENOMIC DNA]</scope>
    <source>
        <strain evidence="9 10">GYSZ_1</strain>
    </source>
</reference>
<evidence type="ECO:0000256" key="2">
    <source>
        <dbReference type="ARBA" id="ARBA00022485"/>
    </source>
</evidence>
<dbReference type="PROSITE" id="PS00198">
    <property type="entry name" value="4FE4S_FER_1"/>
    <property type="match status" value="1"/>
</dbReference>
<keyword evidence="6" id="KW-0411">Iron-sulfur</keyword>
<dbReference type="PANTHER" id="PTHR30176">
    <property type="entry name" value="FERREDOXIN-TYPE PROTEIN NAPH"/>
    <property type="match status" value="1"/>
</dbReference>
<gene>
    <name evidence="9" type="ORF">FJR48_06850</name>
</gene>
<dbReference type="SUPFAM" id="SSF54862">
    <property type="entry name" value="4Fe-4S ferredoxins"/>
    <property type="match status" value="1"/>
</dbReference>
<dbReference type="InterPro" id="IPR017896">
    <property type="entry name" value="4Fe4S_Fe-S-bd"/>
</dbReference>
<dbReference type="Gene3D" id="3.30.70.20">
    <property type="match status" value="1"/>
</dbReference>
<evidence type="ECO:0000256" key="7">
    <source>
        <dbReference type="SAM" id="Phobius"/>
    </source>
</evidence>
<dbReference type="InterPro" id="IPR017900">
    <property type="entry name" value="4Fe4S_Fe_S_CS"/>
</dbReference>
<feature type="transmembrane region" description="Helical" evidence="7">
    <location>
        <begin position="140"/>
        <end position="158"/>
    </location>
</feature>
<keyword evidence="7" id="KW-0472">Membrane</keyword>
<dbReference type="PANTHER" id="PTHR30176:SF3">
    <property type="entry name" value="FERREDOXIN-TYPE PROTEIN NAPH"/>
    <property type="match status" value="1"/>
</dbReference>
<keyword evidence="7" id="KW-0812">Transmembrane</keyword>
<evidence type="ECO:0000313" key="9">
    <source>
        <dbReference type="EMBL" id="QFR49461.1"/>
    </source>
</evidence>
<evidence type="ECO:0000313" key="10">
    <source>
        <dbReference type="Proteomes" id="UP000326944"/>
    </source>
</evidence>
<dbReference type="InterPro" id="IPR051684">
    <property type="entry name" value="Electron_Trans/Redox"/>
</dbReference>
<keyword evidence="1" id="KW-0813">Transport</keyword>
<name>A0A5P8P1H0_9BACT</name>
<dbReference type="OrthoDB" id="9784262at2"/>
<feature type="transmembrane region" description="Helical" evidence="7">
    <location>
        <begin position="72"/>
        <end position="94"/>
    </location>
</feature>
<feature type="domain" description="4Fe-4S ferredoxin-type" evidence="8">
    <location>
        <begin position="270"/>
        <end position="300"/>
    </location>
</feature>
<dbReference type="AlphaFoldDB" id="A0A5P8P1H0"/>
<organism evidence="9 10">
    <name type="scientific">Sulfurimonas lithotrophica</name>
    <dbReference type="NCBI Taxonomy" id="2590022"/>
    <lineage>
        <taxon>Bacteria</taxon>
        <taxon>Pseudomonadati</taxon>
        <taxon>Campylobacterota</taxon>
        <taxon>Epsilonproteobacteria</taxon>
        <taxon>Campylobacterales</taxon>
        <taxon>Sulfurimonadaceae</taxon>
        <taxon>Sulfurimonas</taxon>
    </lineage>
</organism>
<keyword evidence="2" id="KW-0004">4Fe-4S</keyword>
<dbReference type="Pfam" id="PF12801">
    <property type="entry name" value="Fer4_5"/>
    <property type="match status" value="2"/>
</dbReference>
<feature type="transmembrane region" description="Helical" evidence="7">
    <location>
        <begin position="195"/>
        <end position="215"/>
    </location>
</feature>
<feature type="domain" description="4Fe-4S ferredoxin-type" evidence="8">
    <location>
        <begin position="239"/>
        <end position="268"/>
    </location>
</feature>
<keyword evidence="10" id="KW-1185">Reference proteome</keyword>
<accession>A0A5P8P1H0</accession>
<evidence type="ECO:0000256" key="6">
    <source>
        <dbReference type="ARBA" id="ARBA00023014"/>
    </source>
</evidence>
<dbReference type="KEGG" id="sulg:FJR48_06850"/>
<feature type="transmembrane region" description="Helical" evidence="7">
    <location>
        <begin position="16"/>
        <end position="36"/>
    </location>
</feature>
<proteinExistence type="predicted"/>
<evidence type="ECO:0000256" key="1">
    <source>
        <dbReference type="ARBA" id="ARBA00022448"/>
    </source>
</evidence>
<evidence type="ECO:0000256" key="3">
    <source>
        <dbReference type="ARBA" id="ARBA00022723"/>
    </source>
</evidence>
<sequence>MKKIRDFINKADIKKFRFWLQLFFFVIFIYGGYFAINLGNSIPVFSCGYDREVGGMCYFLPLQHQLARPLDVLFSVASISVLIGFITFLLWFIVFNKAWCGYACPLGTMQDWLTGLRKKLGIRYSTYTQPQFDKLKKIKYIMLAIVILSPIAVGMGLLGGEWRTAFCSICPGRMITPLFVGDTSQWALDFSTKSAMILTSLGLIFTGLFVVGSFIKKRFFCFFCPMSAMHYIFSDAALLKLKKDGDKCTKCGDCYNVCDMQIKDIADDVKSTNILRDDCIMCLKCVAACPEDDALHVDLVNYPIFKSTKGGFVKRMEIQELEKKND</sequence>
<dbReference type="Proteomes" id="UP000326944">
    <property type="component" value="Chromosome"/>
</dbReference>
<evidence type="ECO:0000256" key="5">
    <source>
        <dbReference type="ARBA" id="ARBA00023004"/>
    </source>
</evidence>
<keyword evidence="7" id="KW-1133">Transmembrane helix</keyword>